<evidence type="ECO:0000313" key="4">
    <source>
        <dbReference type="Proteomes" id="UP000316313"/>
    </source>
</evidence>
<dbReference type="EMBL" id="CP038141">
    <property type="protein sequence ID" value="QDH17082.1"/>
    <property type="molecule type" value="Genomic_DNA"/>
</dbReference>
<dbReference type="RefSeq" id="WP_141460677.1">
    <property type="nucleotide sequence ID" value="NZ_CP038141.1"/>
</dbReference>
<protein>
    <recommendedName>
        <fullName evidence="5">Lipoprotein</fullName>
    </recommendedName>
</protein>
<sequence length="103" mass="10377">MRSISCIFLFSCAVLTGCGSSKADMTVGGSGDDVPKRHHSSVMANSEYLPSTPSYADGGASNGEGTSRGSGTLGMSTTGADGDSVDVTPHPAIPDTEVSYGKK</sequence>
<dbReference type="OrthoDB" id="7278171at2"/>
<feature type="signal peptide" evidence="2">
    <location>
        <begin position="1"/>
        <end position="23"/>
    </location>
</feature>
<organism evidence="3 4">
    <name type="scientific">Swingsia samuiensis</name>
    <dbReference type="NCBI Taxonomy" id="1293412"/>
    <lineage>
        <taxon>Bacteria</taxon>
        <taxon>Pseudomonadati</taxon>
        <taxon>Pseudomonadota</taxon>
        <taxon>Alphaproteobacteria</taxon>
        <taxon>Acetobacterales</taxon>
        <taxon>Acetobacteraceae</taxon>
        <taxon>Swingsia</taxon>
    </lineage>
</organism>
<keyword evidence="2" id="KW-0732">Signal</keyword>
<keyword evidence="4" id="KW-1185">Reference proteome</keyword>
<dbReference type="Proteomes" id="UP000316313">
    <property type="component" value="Chromosome"/>
</dbReference>
<dbReference type="KEGG" id="ssam:E3D00_05510"/>
<feature type="region of interest" description="Disordered" evidence="1">
    <location>
        <begin position="24"/>
        <end position="103"/>
    </location>
</feature>
<proteinExistence type="predicted"/>
<reference evidence="3 4" key="1">
    <citation type="submission" date="2019-03" db="EMBL/GenBank/DDBJ databases">
        <title>The complete genome sequence of Swingsia samuiensis NBRC107927(T).</title>
        <authorList>
            <person name="Chua K.-O."/>
            <person name="Chan K.-G."/>
            <person name="See-Too W.-S."/>
        </authorList>
    </citation>
    <scope>NUCLEOTIDE SEQUENCE [LARGE SCALE GENOMIC DNA]</scope>
    <source>
        <strain evidence="3 4">AH83</strain>
    </source>
</reference>
<evidence type="ECO:0000313" key="3">
    <source>
        <dbReference type="EMBL" id="QDH17082.1"/>
    </source>
</evidence>
<evidence type="ECO:0000256" key="1">
    <source>
        <dbReference type="SAM" id="MobiDB-lite"/>
    </source>
</evidence>
<name>A0A4Y6UHU5_9PROT</name>
<evidence type="ECO:0000256" key="2">
    <source>
        <dbReference type="SAM" id="SignalP"/>
    </source>
</evidence>
<feature type="compositionally biased region" description="Gly residues" evidence="1">
    <location>
        <begin position="60"/>
        <end position="72"/>
    </location>
</feature>
<feature type="compositionally biased region" description="Polar residues" evidence="1">
    <location>
        <begin position="42"/>
        <end position="54"/>
    </location>
</feature>
<dbReference type="AlphaFoldDB" id="A0A4Y6UHU5"/>
<dbReference type="PROSITE" id="PS51257">
    <property type="entry name" value="PROKAR_LIPOPROTEIN"/>
    <property type="match status" value="1"/>
</dbReference>
<accession>A0A4Y6UHU5</accession>
<feature type="chain" id="PRO_5021459422" description="Lipoprotein" evidence="2">
    <location>
        <begin position="24"/>
        <end position="103"/>
    </location>
</feature>
<gene>
    <name evidence="3" type="ORF">E3D00_05510</name>
</gene>
<evidence type="ECO:0008006" key="5">
    <source>
        <dbReference type="Google" id="ProtNLM"/>
    </source>
</evidence>